<evidence type="ECO:0000313" key="4">
    <source>
        <dbReference type="Proteomes" id="UP001565200"/>
    </source>
</evidence>
<reference evidence="3 4" key="1">
    <citation type="submission" date="2024-03" db="EMBL/GenBank/DDBJ databases">
        <title>Mouse gut bacterial collection (mGBC) of GemPharmatech.</title>
        <authorList>
            <person name="He Y."/>
            <person name="Dong L."/>
            <person name="Wu D."/>
            <person name="Gao X."/>
            <person name="Lin Z."/>
        </authorList>
    </citation>
    <scope>NUCLEOTIDE SEQUENCE [LARGE SCALE GENOMIC DNA]</scope>
    <source>
        <strain evidence="3 4">54-13</strain>
    </source>
</reference>
<comment type="caution">
    <text evidence="3">The sequence shown here is derived from an EMBL/GenBank/DDBJ whole genome shotgun (WGS) entry which is preliminary data.</text>
</comment>
<feature type="transmembrane region" description="Helical" evidence="1">
    <location>
        <begin position="116"/>
        <end position="135"/>
    </location>
</feature>
<accession>A0ABV4CWG7</accession>
<dbReference type="Proteomes" id="UP001565200">
    <property type="component" value="Unassembled WGS sequence"/>
</dbReference>
<sequence length="257" mass="28906">MISLSSKTAKIIYSIIASVLLVLVWNNAWKVTALLDIQSSLLNKLGRDLIVILAGLLLTAIIIKPKEIFAFLGLNGNIAKGLGIAFLCVLPLYIIFPFFGSFNTDTTLSLILRKSILPGFKEEFVFRAFMFGMLFRYAKTGFFWAVILPALYFGSVHLYQGHDAISALAAFGITFLGAIYFSWMYVEWNFNLWVPVGLHILMNGAWVIFTMEGTEVAAGGLISNIVRVISILLAITLTIWYKRHNATRIFKYPIWQF</sequence>
<keyword evidence="1" id="KW-1133">Transmembrane helix</keyword>
<protein>
    <submittedName>
        <fullName evidence="3">CPBP family intramembrane glutamic endopeptidase</fullName>
        <ecNumber evidence="3">3.4.-.-</ecNumber>
    </submittedName>
</protein>
<dbReference type="GO" id="GO:0016787">
    <property type="term" value="F:hydrolase activity"/>
    <property type="evidence" value="ECO:0007669"/>
    <property type="project" value="UniProtKB-KW"/>
</dbReference>
<feature type="transmembrane region" description="Helical" evidence="1">
    <location>
        <begin position="190"/>
        <end position="209"/>
    </location>
</feature>
<feature type="transmembrane region" description="Helical" evidence="1">
    <location>
        <begin position="221"/>
        <end position="241"/>
    </location>
</feature>
<dbReference type="PANTHER" id="PTHR36435">
    <property type="entry name" value="SLR1288 PROTEIN"/>
    <property type="match status" value="1"/>
</dbReference>
<keyword evidence="1" id="KW-0812">Transmembrane</keyword>
<dbReference type="InterPro" id="IPR003675">
    <property type="entry name" value="Rce1/LyrA-like_dom"/>
</dbReference>
<name>A0ABV4CWG7_9BACT</name>
<evidence type="ECO:0000259" key="2">
    <source>
        <dbReference type="Pfam" id="PF02517"/>
    </source>
</evidence>
<feature type="transmembrane region" description="Helical" evidence="1">
    <location>
        <begin position="77"/>
        <end position="96"/>
    </location>
</feature>
<gene>
    <name evidence="3" type="ORF">AAK873_08745</name>
</gene>
<dbReference type="RefSeq" id="WP_369863504.1">
    <property type="nucleotide sequence ID" value="NZ_JBCLPP010000022.1"/>
</dbReference>
<evidence type="ECO:0000313" key="3">
    <source>
        <dbReference type="EMBL" id="MEY8245696.1"/>
    </source>
</evidence>
<dbReference type="EMBL" id="JBCLPP010000022">
    <property type="protein sequence ID" value="MEY8245696.1"/>
    <property type="molecule type" value="Genomic_DNA"/>
</dbReference>
<dbReference type="Pfam" id="PF02517">
    <property type="entry name" value="Rce1-like"/>
    <property type="match status" value="1"/>
</dbReference>
<keyword evidence="3" id="KW-0378">Hydrolase</keyword>
<dbReference type="PANTHER" id="PTHR36435:SF1">
    <property type="entry name" value="CAAX AMINO TERMINAL PROTEASE FAMILY PROTEIN"/>
    <property type="match status" value="1"/>
</dbReference>
<organism evidence="3 4">
    <name type="scientific">Heminiphilus faecis</name>
    <dbReference type="NCBI Taxonomy" id="2601703"/>
    <lineage>
        <taxon>Bacteria</taxon>
        <taxon>Pseudomonadati</taxon>
        <taxon>Bacteroidota</taxon>
        <taxon>Bacteroidia</taxon>
        <taxon>Bacteroidales</taxon>
        <taxon>Muribaculaceae</taxon>
        <taxon>Heminiphilus</taxon>
    </lineage>
</organism>
<feature type="transmembrane region" description="Helical" evidence="1">
    <location>
        <begin position="49"/>
        <end position="65"/>
    </location>
</feature>
<feature type="transmembrane region" description="Helical" evidence="1">
    <location>
        <begin position="12"/>
        <end position="29"/>
    </location>
</feature>
<feature type="domain" description="CAAX prenyl protease 2/Lysostaphin resistance protein A-like" evidence="2">
    <location>
        <begin position="107"/>
        <end position="204"/>
    </location>
</feature>
<feature type="transmembrane region" description="Helical" evidence="1">
    <location>
        <begin position="165"/>
        <end position="183"/>
    </location>
</feature>
<evidence type="ECO:0000256" key="1">
    <source>
        <dbReference type="SAM" id="Phobius"/>
    </source>
</evidence>
<proteinExistence type="predicted"/>
<keyword evidence="4" id="KW-1185">Reference proteome</keyword>
<dbReference type="EC" id="3.4.-.-" evidence="3"/>
<keyword evidence="1" id="KW-0472">Membrane</keyword>
<dbReference type="InterPro" id="IPR052710">
    <property type="entry name" value="CAAX_protease"/>
</dbReference>